<evidence type="ECO:0000313" key="2">
    <source>
        <dbReference type="Proteomes" id="UP000014923"/>
    </source>
</evidence>
<dbReference type="HOGENOM" id="CLU_044146_0_1_9"/>
<dbReference type="Gene3D" id="3.40.50.1000">
    <property type="entry name" value="HAD superfamily/HAD-like"/>
    <property type="match status" value="1"/>
</dbReference>
<dbReference type="PROSITE" id="PS01229">
    <property type="entry name" value="COF_2"/>
    <property type="match status" value="1"/>
</dbReference>
<sequence>MYKMIALDMDGTLLNEKKEISEANIEAIKFARKKGIKVVLATGRPTKGIEKYLKELDLIDDNEYVVSYNGALVQEVKSGRVITKNTMTYEDLIYLYELSKELKVNIHALTLTSCITPKTNEYSILEATMNDIPLEVIDFNDVDRNTTIVKIMFVDPEDNLNRVIKQLPESLYDKYTIVRSAPFFLEFLNKKVNKGFGVELLAKKLGIKKEEIICVGDAENDIHMIKYAGLGVAMGNAFPEVKKIADYITKTNQEDGVAHVINKFIINRESA</sequence>
<dbReference type="EMBL" id="CAVN010000093">
    <property type="protein sequence ID" value="CDF58049.1"/>
    <property type="molecule type" value="Genomic_DNA"/>
</dbReference>
<dbReference type="PANTHER" id="PTHR10000:SF8">
    <property type="entry name" value="HAD SUPERFAMILY HYDROLASE-LIKE, TYPE 3"/>
    <property type="match status" value="1"/>
</dbReference>
<dbReference type="SFLD" id="SFLDG01144">
    <property type="entry name" value="C2.B.4:_PGP_Like"/>
    <property type="match status" value="1"/>
</dbReference>
<dbReference type="OrthoDB" id="9781413at2"/>
<name>R7RPV0_9CLOT</name>
<keyword evidence="1" id="KW-0378">Hydrolase</keyword>
<dbReference type="NCBIfam" id="TIGR01484">
    <property type="entry name" value="HAD-SF-IIB"/>
    <property type="match status" value="1"/>
</dbReference>
<dbReference type="Gene3D" id="3.30.1240.10">
    <property type="match status" value="1"/>
</dbReference>
<comment type="caution">
    <text evidence="1">The sequence shown here is derived from an EMBL/GenBank/DDBJ whole genome shotgun (WGS) entry which is preliminary data.</text>
</comment>
<dbReference type="AlphaFoldDB" id="R7RPV0"/>
<dbReference type="RefSeq" id="WP_018661767.1">
    <property type="nucleotide sequence ID" value="NZ_HF952018.1"/>
</dbReference>
<dbReference type="GO" id="GO:0000287">
    <property type="term" value="F:magnesium ion binding"/>
    <property type="evidence" value="ECO:0007669"/>
    <property type="project" value="TreeGrafter"/>
</dbReference>
<gene>
    <name evidence="1" type="ORF">TCEL_01963</name>
</gene>
<dbReference type="SFLD" id="SFLDS00003">
    <property type="entry name" value="Haloacid_Dehalogenase"/>
    <property type="match status" value="1"/>
</dbReference>
<dbReference type="InterPro" id="IPR006379">
    <property type="entry name" value="HAD-SF_hydro_IIB"/>
</dbReference>
<keyword evidence="2" id="KW-1185">Reference proteome</keyword>
<dbReference type="PANTHER" id="PTHR10000">
    <property type="entry name" value="PHOSPHOSERINE PHOSPHATASE"/>
    <property type="match status" value="1"/>
</dbReference>
<dbReference type="CDD" id="cd07516">
    <property type="entry name" value="HAD_Pase"/>
    <property type="match status" value="1"/>
</dbReference>
<accession>R7RPV0</accession>
<dbReference type="InterPro" id="IPR000150">
    <property type="entry name" value="Cof"/>
</dbReference>
<dbReference type="InterPro" id="IPR023214">
    <property type="entry name" value="HAD_sf"/>
</dbReference>
<dbReference type="GO" id="GO:0016791">
    <property type="term" value="F:phosphatase activity"/>
    <property type="evidence" value="ECO:0007669"/>
    <property type="project" value="UniProtKB-ARBA"/>
</dbReference>
<reference evidence="1" key="1">
    <citation type="submission" date="2013-03" db="EMBL/GenBank/DDBJ databases">
        <title>Draft genome sequence of the hydrogen-ethanol-producing anaerobic alkalithermophilic Caloramator celere.</title>
        <authorList>
            <person name="Ciranna A."/>
            <person name="Larjo A."/>
            <person name="Kivisto A."/>
            <person name="Santala V."/>
            <person name="Roos C."/>
            <person name="Karp M."/>
        </authorList>
    </citation>
    <scope>NUCLEOTIDE SEQUENCE [LARGE SCALE GENOMIC DNA]</scope>
    <source>
        <strain evidence="1">DSM 8682</strain>
    </source>
</reference>
<dbReference type="InterPro" id="IPR036412">
    <property type="entry name" value="HAD-like_sf"/>
</dbReference>
<dbReference type="SUPFAM" id="SSF56784">
    <property type="entry name" value="HAD-like"/>
    <property type="match status" value="1"/>
</dbReference>
<proteinExistence type="predicted"/>
<dbReference type="NCBIfam" id="NF007806">
    <property type="entry name" value="PRK10513.1"/>
    <property type="match status" value="1"/>
</dbReference>
<organism evidence="1 2">
    <name type="scientific">Thermobrachium celere DSM 8682</name>
    <dbReference type="NCBI Taxonomy" id="941824"/>
    <lineage>
        <taxon>Bacteria</taxon>
        <taxon>Bacillati</taxon>
        <taxon>Bacillota</taxon>
        <taxon>Clostridia</taxon>
        <taxon>Eubacteriales</taxon>
        <taxon>Clostridiaceae</taxon>
        <taxon>Thermobrachium</taxon>
    </lineage>
</organism>
<evidence type="ECO:0000313" key="1">
    <source>
        <dbReference type="EMBL" id="CDF58049.1"/>
    </source>
</evidence>
<dbReference type="Proteomes" id="UP000014923">
    <property type="component" value="Unassembled WGS sequence"/>
</dbReference>
<dbReference type="NCBIfam" id="TIGR00099">
    <property type="entry name" value="Cof-subfamily"/>
    <property type="match status" value="1"/>
</dbReference>
<dbReference type="SFLD" id="SFLDG01140">
    <property type="entry name" value="C2.B:_Phosphomannomutase_and_P"/>
    <property type="match status" value="1"/>
</dbReference>
<dbReference type="eggNOG" id="COG0561">
    <property type="taxonomic scope" value="Bacteria"/>
</dbReference>
<protein>
    <submittedName>
        <fullName evidence="1">Hydrolase (HAD superfamily)</fullName>
    </submittedName>
</protein>
<dbReference type="GO" id="GO:0005829">
    <property type="term" value="C:cytosol"/>
    <property type="evidence" value="ECO:0007669"/>
    <property type="project" value="TreeGrafter"/>
</dbReference>
<dbReference type="Pfam" id="PF08282">
    <property type="entry name" value="Hydrolase_3"/>
    <property type="match status" value="1"/>
</dbReference>